<dbReference type="AlphaFoldDB" id="A0A915PXL6"/>
<dbReference type="Proteomes" id="UP000887581">
    <property type="component" value="Unplaced"/>
</dbReference>
<feature type="region of interest" description="Disordered" evidence="1">
    <location>
        <begin position="1"/>
        <end position="33"/>
    </location>
</feature>
<proteinExistence type="predicted"/>
<name>A0A915PXL6_9BILA</name>
<evidence type="ECO:0000313" key="2">
    <source>
        <dbReference type="Proteomes" id="UP000887581"/>
    </source>
</evidence>
<keyword evidence="2" id="KW-1185">Reference proteome</keyword>
<accession>A0A915PXL6</accession>
<protein>
    <submittedName>
        <fullName evidence="3">Uncharacterized protein</fullName>
    </submittedName>
</protein>
<organism evidence="2 3">
    <name type="scientific">Setaria digitata</name>
    <dbReference type="NCBI Taxonomy" id="48799"/>
    <lineage>
        <taxon>Eukaryota</taxon>
        <taxon>Metazoa</taxon>
        <taxon>Ecdysozoa</taxon>
        <taxon>Nematoda</taxon>
        <taxon>Chromadorea</taxon>
        <taxon>Rhabditida</taxon>
        <taxon>Spirurina</taxon>
        <taxon>Spiruromorpha</taxon>
        <taxon>Filarioidea</taxon>
        <taxon>Setariidae</taxon>
        <taxon>Setaria</taxon>
    </lineage>
</organism>
<feature type="compositionally biased region" description="Pro residues" evidence="1">
    <location>
        <begin position="8"/>
        <end position="23"/>
    </location>
</feature>
<evidence type="ECO:0000256" key="1">
    <source>
        <dbReference type="SAM" id="MobiDB-lite"/>
    </source>
</evidence>
<dbReference type="WBParaSite" id="sdigi.contig336.g7538.t1">
    <property type="protein sequence ID" value="sdigi.contig336.g7538.t1"/>
    <property type="gene ID" value="sdigi.contig336.g7538"/>
</dbReference>
<reference evidence="3" key="1">
    <citation type="submission" date="2022-11" db="UniProtKB">
        <authorList>
            <consortium name="WormBaseParasite"/>
        </authorList>
    </citation>
    <scope>IDENTIFICATION</scope>
</reference>
<sequence length="33" mass="3436">MSHSVLDLPPPPPYPPPRCPPSPAAINSAQMVA</sequence>
<evidence type="ECO:0000313" key="3">
    <source>
        <dbReference type="WBParaSite" id="sdigi.contig336.g7538.t1"/>
    </source>
</evidence>